<evidence type="ECO:0000313" key="2">
    <source>
        <dbReference type="EMBL" id="GLK53157.1"/>
    </source>
</evidence>
<feature type="transmembrane region" description="Helical" evidence="1">
    <location>
        <begin position="41"/>
        <end position="62"/>
    </location>
</feature>
<organism evidence="2 3">
    <name type="scientific">Maricaulis virginensis</name>
    <dbReference type="NCBI Taxonomy" id="144022"/>
    <lineage>
        <taxon>Bacteria</taxon>
        <taxon>Pseudomonadati</taxon>
        <taxon>Pseudomonadota</taxon>
        <taxon>Alphaproteobacteria</taxon>
        <taxon>Maricaulales</taxon>
        <taxon>Maricaulaceae</taxon>
        <taxon>Maricaulis</taxon>
    </lineage>
</organism>
<keyword evidence="1" id="KW-0472">Membrane</keyword>
<evidence type="ECO:0000313" key="3">
    <source>
        <dbReference type="Proteomes" id="UP001143486"/>
    </source>
</evidence>
<comment type="caution">
    <text evidence="2">The sequence shown here is derived from an EMBL/GenBank/DDBJ whole genome shotgun (WGS) entry which is preliminary data.</text>
</comment>
<name>A0A9W6MPH2_9PROT</name>
<dbReference type="AlphaFoldDB" id="A0A9W6MPH2"/>
<evidence type="ECO:0000256" key="1">
    <source>
        <dbReference type="SAM" id="Phobius"/>
    </source>
</evidence>
<reference evidence="2" key="1">
    <citation type="journal article" date="2014" name="Int. J. Syst. Evol. Microbiol.">
        <title>Complete genome sequence of Corynebacterium casei LMG S-19264T (=DSM 44701T), isolated from a smear-ripened cheese.</title>
        <authorList>
            <consortium name="US DOE Joint Genome Institute (JGI-PGF)"/>
            <person name="Walter F."/>
            <person name="Albersmeier A."/>
            <person name="Kalinowski J."/>
            <person name="Ruckert C."/>
        </authorList>
    </citation>
    <scope>NUCLEOTIDE SEQUENCE</scope>
    <source>
        <strain evidence="2">VKM B-1513</strain>
    </source>
</reference>
<accession>A0A9W6MPH2</accession>
<keyword evidence="3" id="KW-1185">Reference proteome</keyword>
<evidence type="ECO:0008006" key="4">
    <source>
        <dbReference type="Google" id="ProtNLM"/>
    </source>
</evidence>
<dbReference type="Pfam" id="PF06835">
    <property type="entry name" value="LptC"/>
    <property type="match status" value="1"/>
</dbReference>
<dbReference type="InterPro" id="IPR010664">
    <property type="entry name" value="LipoPS_assembly_LptC-rel"/>
</dbReference>
<gene>
    <name evidence="2" type="ORF">GCM10017621_26650</name>
</gene>
<sequence length="233" mass="25616">MSVTANPGLEAFQPPHHGSWEPRRALALGVARRRTAFVRRLRLGFMIAAAAIALLLVVQLIMGSQGSVTGETEMVSSDSRMVNPRFVGRDDALVPYVLTADAAIRQRGGAPDITDLERPRLDYDFLETDASSVLAQTGRYDANNRVLDLYSDVNLDTDDGYSFASEHARIFLREARVVGERPVEGSGPMGTIRADSYEIREGGDLLIFDGNVRMTLVQERTDLSRTAQEEGSE</sequence>
<dbReference type="RefSeq" id="WP_271187514.1">
    <property type="nucleotide sequence ID" value="NZ_BSFE01000008.1"/>
</dbReference>
<protein>
    <recommendedName>
        <fullName evidence="4">Lipopolysaccharide export system protein LptC</fullName>
    </recommendedName>
</protein>
<proteinExistence type="predicted"/>
<keyword evidence="1" id="KW-1133">Transmembrane helix</keyword>
<dbReference type="EMBL" id="BSFE01000008">
    <property type="protein sequence ID" value="GLK53157.1"/>
    <property type="molecule type" value="Genomic_DNA"/>
</dbReference>
<keyword evidence="1" id="KW-0812">Transmembrane</keyword>
<dbReference type="Proteomes" id="UP001143486">
    <property type="component" value="Unassembled WGS sequence"/>
</dbReference>
<reference evidence="2" key="2">
    <citation type="submission" date="2023-01" db="EMBL/GenBank/DDBJ databases">
        <authorList>
            <person name="Sun Q."/>
            <person name="Evtushenko L."/>
        </authorList>
    </citation>
    <scope>NUCLEOTIDE SEQUENCE</scope>
    <source>
        <strain evidence="2">VKM B-1513</strain>
    </source>
</reference>